<sequence>MVRRAVRLTASRISVMAIACARRVCRRNGSRKRSSKVDTSLEYFPQCHYGRDCSKLRAGRLSTAARCPPIVGGGINCYISNHSWRSVPTAKLLGISCDDCIGGAIYLLLAAHIHRLGDGQSSLLLSSWPQQLLTSYLGEPGSIPGRVTADFRKWESCRTMLLVGGYSRDLQFPPSLHSGTAPFSPPHKLSRSRRKSRPNIYPILSAFSMTLPYHSSIQFHLILLEKPEPSVRNFLEHPESSHIQQLSPRMITRFPQRLSTLTRSRCLHSFAAVSDRFVCYRFSPSISFHGSTPLSQPSHLPDGYHKLLALRIRPLIPPENGWGVTPDPVSCRISLHYVQHPGPLWEGAGLGDPAPTAMRLATGGTIHHAGGSVRICSCLITVAPWNDAIHQRGLGARWSGYMLHARASSLPSRRHLDSGRHQRFLHFTLQTRRIVGTSISNACAVVRYDSRNLRADSPVHVDALPRMQCCPWRTLPASPVMWEMCILITQQTQPVSKVSAKCRQSVVPTPVLSATVASMPEDSHLTMALFLYIMPSQARHRNDIQAQHCQPPVSGCFRHKTVGRYRLAGALSSCDWLACFRTVVGFACTAKLVGSVFSAIKADWRSDGTTQLIAQHLQIQQVGRPGVERRIYNLIDIPLARALATRLSQYCGRSGTGEIPEKTRRPTESSGTIPTCEYPVARPAIEPGSPWWEASVLVAQSSCEGERYCQQENKATAGDRSNDKSANTSSISAENPETITWRAPPSFPQPLLINSTIPGSDGVQGRGKRDIPEKTRRPVVGIVRHDSHMRNSRSTSQGIESGLPRWEVNSLTIIPPRLLTEKVLLRAAPLPPPPNRHQVRWGRLVTTTCPPLRYLTGGMNDSYLSLGHRPPILLLEKSAVGYWMKVLGRRHCKYPRSWITGSFCGSHLAEEQQSGIVSCSVGHQWRGWKTADEAANFVRREEHRPGKRFATRLDYGSAEMRCPEGYCHVSTATTAMTDTLSSGMPLSVSLVPRPQSMTSQSSGQAFDSLGGADDSPRTLSWSGSREMASASSERPCELAPSLGAMNQAQEIE</sequence>
<protein>
    <submittedName>
        <fullName evidence="2">Uncharacterized protein</fullName>
    </submittedName>
</protein>
<evidence type="ECO:0000256" key="1">
    <source>
        <dbReference type="SAM" id="MobiDB-lite"/>
    </source>
</evidence>
<comment type="caution">
    <text evidence="2">The sequence shown here is derived from an EMBL/GenBank/DDBJ whole genome shotgun (WGS) entry which is preliminary data.</text>
</comment>
<name>A0ABQ9H482_9NEOP</name>
<feature type="region of interest" description="Disordered" evidence="1">
    <location>
        <begin position="989"/>
        <end position="1052"/>
    </location>
</feature>
<dbReference type="Proteomes" id="UP001159363">
    <property type="component" value="Chromosome 6"/>
</dbReference>
<proteinExistence type="predicted"/>
<feature type="region of interest" description="Disordered" evidence="1">
    <location>
        <begin position="654"/>
        <end position="676"/>
    </location>
</feature>
<evidence type="ECO:0000313" key="3">
    <source>
        <dbReference type="Proteomes" id="UP001159363"/>
    </source>
</evidence>
<keyword evidence="3" id="KW-1185">Reference proteome</keyword>
<organism evidence="2 3">
    <name type="scientific">Dryococelus australis</name>
    <dbReference type="NCBI Taxonomy" id="614101"/>
    <lineage>
        <taxon>Eukaryota</taxon>
        <taxon>Metazoa</taxon>
        <taxon>Ecdysozoa</taxon>
        <taxon>Arthropoda</taxon>
        <taxon>Hexapoda</taxon>
        <taxon>Insecta</taxon>
        <taxon>Pterygota</taxon>
        <taxon>Neoptera</taxon>
        <taxon>Polyneoptera</taxon>
        <taxon>Phasmatodea</taxon>
        <taxon>Verophasmatodea</taxon>
        <taxon>Anareolatae</taxon>
        <taxon>Phasmatidae</taxon>
        <taxon>Eurycanthinae</taxon>
        <taxon>Dryococelus</taxon>
    </lineage>
</organism>
<accession>A0ABQ9H482</accession>
<reference evidence="2 3" key="1">
    <citation type="submission" date="2023-02" db="EMBL/GenBank/DDBJ databases">
        <title>LHISI_Scaffold_Assembly.</title>
        <authorList>
            <person name="Stuart O.P."/>
            <person name="Cleave R."/>
            <person name="Magrath M.J.L."/>
            <person name="Mikheyev A.S."/>
        </authorList>
    </citation>
    <scope>NUCLEOTIDE SEQUENCE [LARGE SCALE GENOMIC DNA]</scope>
    <source>
        <strain evidence="2">Daus_M_001</strain>
        <tissue evidence="2">Leg muscle</tissue>
    </source>
</reference>
<gene>
    <name evidence="2" type="ORF">PR048_019688</name>
</gene>
<feature type="compositionally biased region" description="Polar residues" evidence="1">
    <location>
        <begin position="724"/>
        <end position="738"/>
    </location>
</feature>
<evidence type="ECO:0000313" key="2">
    <source>
        <dbReference type="EMBL" id="KAJ8879082.1"/>
    </source>
</evidence>
<dbReference type="EMBL" id="JARBHB010000007">
    <property type="protein sequence ID" value="KAJ8879082.1"/>
    <property type="molecule type" value="Genomic_DNA"/>
</dbReference>
<feature type="compositionally biased region" description="Polar residues" evidence="1">
    <location>
        <begin position="995"/>
        <end position="1005"/>
    </location>
</feature>
<feature type="region of interest" description="Disordered" evidence="1">
    <location>
        <begin position="713"/>
        <end position="743"/>
    </location>
</feature>